<evidence type="ECO:0000313" key="4">
    <source>
        <dbReference type="Proteomes" id="UP001215598"/>
    </source>
</evidence>
<sequence>MPRSPPVYGIEDPDNNELALLLATLSINAPTPRAPTPPPLRPPPPVTTPRPLVSPPATPLRPSQLYSYRTLQVSGVTSSWAVAADLTQGVPCATPRRLTPKPKKKSSKKKGYAVFCGLNTGAFRSWEIEVEPLVKGVSNSIHQGYATYELAQAAYAYALQRGWTRIINDPRDFPTSAGPLIRTIPTPVGLLERPNALHTGDGGPGLWYNVYCGISPGVYQSSLECSLNTLGLKCAVFESCGSKEEAIERFQRALSDGRVHDLYPVYTL</sequence>
<feature type="domain" description="Ribonuclease H1 N-terminal" evidence="2">
    <location>
        <begin position="112"/>
        <end position="153"/>
    </location>
</feature>
<reference evidence="3" key="1">
    <citation type="submission" date="2023-03" db="EMBL/GenBank/DDBJ databases">
        <title>Massive genome expansion in bonnet fungi (Mycena s.s.) driven by repeated elements and novel gene families across ecological guilds.</title>
        <authorList>
            <consortium name="Lawrence Berkeley National Laboratory"/>
            <person name="Harder C.B."/>
            <person name="Miyauchi S."/>
            <person name="Viragh M."/>
            <person name="Kuo A."/>
            <person name="Thoen E."/>
            <person name="Andreopoulos B."/>
            <person name="Lu D."/>
            <person name="Skrede I."/>
            <person name="Drula E."/>
            <person name="Henrissat B."/>
            <person name="Morin E."/>
            <person name="Kohler A."/>
            <person name="Barry K."/>
            <person name="LaButti K."/>
            <person name="Morin E."/>
            <person name="Salamov A."/>
            <person name="Lipzen A."/>
            <person name="Mereny Z."/>
            <person name="Hegedus B."/>
            <person name="Baldrian P."/>
            <person name="Stursova M."/>
            <person name="Weitz H."/>
            <person name="Taylor A."/>
            <person name="Grigoriev I.V."/>
            <person name="Nagy L.G."/>
            <person name="Martin F."/>
            <person name="Kauserud H."/>
        </authorList>
    </citation>
    <scope>NUCLEOTIDE SEQUENCE</scope>
    <source>
        <strain evidence="3">CBHHK182m</strain>
    </source>
</reference>
<feature type="compositionally biased region" description="Pro residues" evidence="1">
    <location>
        <begin position="32"/>
        <end position="58"/>
    </location>
</feature>
<dbReference type="Proteomes" id="UP001215598">
    <property type="component" value="Unassembled WGS sequence"/>
</dbReference>
<dbReference type="SUPFAM" id="SSF55658">
    <property type="entry name" value="L9 N-domain-like"/>
    <property type="match status" value="1"/>
</dbReference>
<dbReference type="Gene3D" id="3.40.970.10">
    <property type="entry name" value="Ribonuclease H1, N-terminal domain"/>
    <property type="match status" value="2"/>
</dbReference>
<dbReference type="Pfam" id="PF01693">
    <property type="entry name" value="Cauli_VI"/>
    <property type="match status" value="1"/>
</dbReference>
<dbReference type="InterPro" id="IPR009027">
    <property type="entry name" value="Ribosomal_bL9/RNase_H1_N"/>
</dbReference>
<dbReference type="AlphaFoldDB" id="A0AAD7JNX8"/>
<evidence type="ECO:0000259" key="2">
    <source>
        <dbReference type="Pfam" id="PF01693"/>
    </source>
</evidence>
<organism evidence="3 4">
    <name type="scientific">Mycena metata</name>
    <dbReference type="NCBI Taxonomy" id="1033252"/>
    <lineage>
        <taxon>Eukaryota</taxon>
        <taxon>Fungi</taxon>
        <taxon>Dikarya</taxon>
        <taxon>Basidiomycota</taxon>
        <taxon>Agaricomycotina</taxon>
        <taxon>Agaricomycetes</taxon>
        <taxon>Agaricomycetidae</taxon>
        <taxon>Agaricales</taxon>
        <taxon>Marasmiineae</taxon>
        <taxon>Mycenaceae</taxon>
        <taxon>Mycena</taxon>
    </lineage>
</organism>
<comment type="caution">
    <text evidence="3">The sequence shown here is derived from an EMBL/GenBank/DDBJ whole genome shotgun (WGS) entry which is preliminary data.</text>
</comment>
<evidence type="ECO:0000256" key="1">
    <source>
        <dbReference type="SAM" id="MobiDB-lite"/>
    </source>
</evidence>
<protein>
    <recommendedName>
        <fullName evidence="2">Ribonuclease H1 N-terminal domain-containing protein</fullName>
    </recommendedName>
</protein>
<accession>A0AAD7JNX8</accession>
<keyword evidence="4" id="KW-1185">Reference proteome</keyword>
<feature type="region of interest" description="Disordered" evidence="1">
    <location>
        <begin position="28"/>
        <end position="58"/>
    </location>
</feature>
<dbReference type="InterPro" id="IPR011320">
    <property type="entry name" value="RNase_H1_N"/>
</dbReference>
<dbReference type="EMBL" id="JARKIB010000019">
    <property type="protein sequence ID" value="KAJ7768832.1"/>
    <property type="molecule type" value="Genomic_DNA"/>
</dbReference>
<proteinExistence type="predicted"/>
<evidence type="ECO:0000313" key="3">
    <source>
        <dbReference type="EMBL" id="KAJ7768832.1"/>
    </source>
</evidence>
<dbReference type="InterPro" id="IPR037056">
    <property type="entry name" value="RNase_H1_N_sf"/>
</dbReference>
<gene>
    <name evidence="3" type="ORF">B0H16DRAFT_1716033</name>
</gene>
<name>A0AAD7JNX8_9AGAR</name>